<dbReference type="GO" id="GO:0043248">
    <property type="term" value="P:proteasome assembly"/>
    <property type="evidence" value="ECO:0007669"/>
    <property type="project" value="InterPro"/>
</dbReference>
<proteinExistence type="predicted"/>
<dbReference type="EMBL" id="GFDL01002431">
    <property type="protein sequence ID" value="JAV32614.1"/>
    <property type="molecule type" value="Transcribed_RNA"/>
</dbReference>
<dbReference type="InterPro" id="IPR018788">
    <property type="entry name" value="Proteasome_assmbl_chp_3"/>
</dbReference>
<dbReference type="AlphaFoldDB" id="A0A1Q3FYF2"/>
<organism evidence="1">
    <name type="scientific">Culex tarsalis</name>
    <name type="common">Encephalitis mosquito</name>
    <dbReference type="NCBI Taxonomy" id="7177"/>
    <lineage>
        <taxon>Eukaryota</taxon>
        <taxon>Metazoa</taxon>
        <taxon>Ecdysozoa</taxon>
        <taxon>Arthropoda</taxon>
        <taxon>Hexapoda</taxon>
        <taxon>Insecta</taxon>
        <taxon>Pterygota</taxon>
        <taxon>Neoptera</taxon>
        <taxon>Endopterygota</taxon>
        <taxon>Diptera</taxon>
        <taxon>Nematocera</taxon>
        <taxon>Culicoidea</taxon>
        <taxon>Culicidae</taxon>
        <taxon>Culicinae</taxon>
        <taxon>Culicini</taxon>
        <taxon>Culex</taxon>
        <taxon>Culex</taxon>
    </lineage>
</organism>
<dbReference type="GO" id="GO:0000502">
    <property type="term" value="C:proteasome complex"/>
    <property type="evidence" value="ECO:0007669"/>
    <property type="project" value="UniProtKB-KW"/>
</dbReference>
<name>A0A1Q3FYF2_CULTA</name>
<sequence>MSSGGAESAFDHVETLQIGDHPTDIVYHSFANKSFLLITQRQKVTNVYTVRNQAANDLNGGTGTGSRIYSIKHTFGAASDEVEAAIRYLMNFIDKNDEIVITLGLKEINKPTLDLIGAQLRRIV</sequence>
<keyword evidence="1" id="KW-0647">Proteasome</keyword>
<evidence type="ECO:0000313" key="1">
    <source>
        <dbReference type="EMBL" id="JAV32614.1"/>
    </source>
</evidence>
<dbReference type="Gene3D" id="3.30.230.90">
    <property type="match status" value="1"/>
</dbReference>
<dbReference type="Pfam" id="PF10178">
    <property type="entry name" value="PAC3"/>
    <property type="match status" value="1"/>
</dbReference>
<reference evidence="1" key="1">
    <citation type="submission" date="2017-01" db="EMBL/GenBank/DDBJ databases">
        <title>A deep insight into the sialotranscriptome of adult male and female Cluex tarsalis mosquitoes.</title>
        <authorList>
            <person name="Ribeiro J.M."/>
            <person name="Moreira F."/>
            <person name="Bernard K.A."/>
            <person name="Calvo E."/>
        </authorList>
    </citation>
    <scope>NUCLEOTIDE SEQUENCE</scope>
    <source>
        <strain evidence="1">Kern County</strain>
        <tissue evidence="1">Salivary glands</tissue>
    </source>
</reference>
<protein>
    <submittedName>
        <fullName evidence="1">Putative proteasome complex</fullName>
    </submittedName>
</protein>
<dbReference type="InterPro" id="IPR053720">
    <property type="entry name" value="Psm_Assembly_Chaperone"/>
</dbReference>
<accession>A0A1Q3FYF2</accession>